<evidence type="ECO:0000256" key="1">
    <source>
        <dbReference type="SAM" id="Coils"/>
    </source>
</evidence>
<evidence type="ECO:0000256" key="2">
    <source>
        <dbReference type="SAM" id="MobiDB-lite"/>
    </source>
</evidence>
<gene>
    <name evidence="4" type="ORF">GQ588_13575</name>
</gene>
<feature type="chain" id="PRO_5032673242" evidence="3">
    <location>
        <begin position="26"/>
        <end position="186"/>
    </location>
</feature>
<dbReference type="EMBL" id="CP046996">
    <property type="protein sequence ID" value="QHA01595.1"/>
    <property type="molecule type" value="Genomic_DNA"/>
</dbReference>
<dbReference type="Proteomes" id="UP000430508">
    <property type="component" value="Chromosome"/>
</dbReference>
<dbReference type="RefSeq" id="WP_019224659.1">
    <property type="nucleotide sequence ID" value="NZ_CP046996.1"/>
</dbReference>
<sequence length="186" mass="20979">MKRIKVLVLAVMSVCLILNSALVLAKTDKTTDGTSSKQSSQSNKQANTEAKGVTVQQWQKELKPLFDEIRANKTETIHLRNQLTQLRDNAVAKIDDLRQQNENLTDEQMDALLAPLKDFLQTLKEDKAEIGGQLGDVQQQVVDLRKTKKELDIAQAKITLHNIIMAQEQRITTLKATIEDLEDFLD</sequence>
<feature type="coiled-coil region" evidence="1">
    <location>
        <begin position="80"/>
        <end position="114"/>
    </location>
</feature>
<proteinExistence type="predicted"/>
<reference evidence="4 5" key="1">
    <citation type="submission" date="2019-12" db="EMBL/GenBank/DDBJ databases">
        <title>Sequence classification of anaerobic respiratory reductive dehalogenases: First we see many, then we see few.</title>
        <authorList>
            <person name="Molenda O."/>
            <person name="Puentes Jacome L.A."/>
            <person name="Cao X."/>
            <person name="Nesbo C.L."/>
            <person name="Tang S."/>
            <person name="Morson N."/>
            <person name="Patron J."/>
            <person name="Lomheim L."/>
            <person name="Wishart D.S."/>
            <person name="Edwards E.A."/>
        </authorList>
    </citation>
    <scope>NUCLEOTIDE SEQUENCE [LARGE SCALE GENOMIC DNA]</scope>
    <source>
        <strain evidence="4 5">12DCA</strain>
    </source>
</reference>
<evidence type="ECO:0000313" key="4">
    <source>
        <dbReference type="EMBL" id="QHA01595.1"/>
    </source>
</evidence>
<keyword evidence="1" id="KW-0175">Coiled coil</keyword>
<dbReference type="AlphaFoldDB" id="A0A857DMK6"/>
<feature type="signal peptide" evidence="3">
    <location>
        <begin position="1"/>
        <end position="25"/>
    </location>
</feature>
<accession>A0A857DMK6</accession>
<organism evidence="4 5">
    <name type="scientific">Dehalobacter restrictus</name>
    <dbReference type="NCBI Taxonomy" id="55583"/>
    <lineage>
        <taxon>Bacteria</taxon>
        <taxon>Bacillati</taxon>
        <taxon>Bacillota</taxon>
        <taxon>Clostridia</taxon>
        <taxon>Eubacteriales</taxon>
        <taxon>Desulfitobacteriaceae</taxon>
        <taxon>Dehalobacter</taxon>
    </lineage>
</organism>
<protein>
    <submittedName>
        <fullName evidence="4">Uncharacterized protein</fullName>
    </submittedName>
</protein>
<feature type="region of interest" description="Disordered" evidence="2">
    <location>
        <begin position="28"/>
        <end position="53"/>
    </location>
</feature>
<evidence type="ECO:0000256" key="3">
    <source>
        <dbReference type="SAM" id="SignalP"/>
    </source>
</evidence>
<feature type="compositionally biased region" description="Low complexity" evidence="2">
    <location>
        <begin position="32"/>
        <end position="48"/>
    </location>
</feature>
<keyword evidence="3" id="KW-0732">Signal</keyword>
<evidence type="ECO:0000313" key="5">
    <source>
        <dbReference type="Proteomes" id="UP000430508"/>
    </source>
</evidence>
<name>A0A857DMK6_9FIRM</name>